<name>A0A2B8B5C1_9PROT</name>
<dbReference type="EMBL" id="PDKW01000043">
    <property type="protein sequence ID" value="PGH52758.1"/>
    <property type="molecule type" value="Genomic_DNA"/>
</dbReference>
<dbReference type="AlphaFoldDB" id="A0A2B8B5C1"/>
<comment type="caution">
    <text evidence="1">The sequence shown here is derived from an EMBL/GenBank/DDBJ whole genome shotgun (WGS) entry which is preliminary data.</text>
</comment>
<reference evidence="2" key="1">
    <citation type="submission" date="2017-10" db="EMBL/GenBank/DDBJ databases">
        <authorList>
            <person name="Kravchenko I.K."/>
            <person name="Grouzdev D.S."/>
        </authorList>
    </citation>
    <scope>NUCLEOTIDE SEQUENCE [LARGE SCALE GENOMIC DNA]</scope>
    <source>
        <strain evidence="2">B2</strain>
    </source>
</reference>
<protein>
    <submittedName>
        <fullName evidence="1">Uncharacterized protein</fullName>
    </submittedName>
</protein>
<sequence>MSLGIDKWMVAWDPGMPERVAVGPWPDRARWSRGYAMSAGCTFSDRHAMDLAGKVACMFIDFHTLIVRDGIDPAAAHREFLKIGEYRKRISPDISGAE</sequence>
<keyword evidence="2" id="KW-1185">Reference proteome</keyword>
<evidence type="ECO:0000313" key="2">
    <source>
        <dbReference type="Proteomes" id="UP000225379"/>
    </source>
</evidence>
<evidence type="ECO:0000313" key="1">
    <source>
        <dbReference type="EMBL" id="PGH52758.1"/>
    </source>
</evidence>
<dbReference type="Proteomes" id="UP000225379">
    <property type="component" value="Unassembled WGS sequence"/>
</dbReference>
<gene>
    <name evidence="1" type="ORF">CRT60_22695</name>
</gene>
<accession>A0A2B8B5C1</accession>
<dbReference type="RefSeq" id="WP_098738862.1">
    <property type="nucleotide sequence ID" value="NZ_PDKW01000043.1"/>
</dbReference>
<proteinExistence type="predicted"/>
<organism evidence="1 2">
    <name type="scientific">Azospirillum palustre</name>
    <dbReference type="NCBI Taxonomy" id="2044885"/>
    <lineage>
        <taxon>Bacteria</taxon>
        <taxon>Pseudomonadati</taxon>
        <taxon>Pseudomonadota</taxon>
        <taxon>Alphaproteobacteria</taxon>
        <taxon>Rhodospirillales</taxon>
        <taxon>Azospirillaceae</taxon>
        <taxon>Azospirillum</taxon>
    </lineage>
</organism>
<dbReference type="OrthoDB" id="7995147at2"/>